<dbReference type="Proteomes" id="UP000789342">
    <property type="component" value="Unassembled WGS sequence"/>
</dbReference>
<accession>A0A9N9DER8</accession>
<reference evidence="1" key="1">
    <citation type="submission" date="2021-06" db="EMBL/GenBank/DDBJ databases">
        <authorList>
            <person name="Kallberg Y."/>
            <person name="Tangrot J."/>
            <person name="Rosling A."/>
        </authorList>
    </citation>
    <scope>NUCLEOTIDE SEQUENCE</scope>
    <source>
        <strain evidence="1">CL551</strain>
    </source>
</reference>
<name>A0A9N9DER8_9GLOM</name>
<keyword evidence="2" id="KW-1185">Reference proteome</keyword>
<sequence>NHSGWVDSFFFFNAAMELERIYGRDGHQSMLPLTNEENTTTQFLKVDLRICQFSKSRNHFPASTLIRSREPNDMVFLFRFNQNAVSLCLNSMRDEIVIPFDQLVSFKVSSSLQICMKLKQDFNRVYLRRERLATQSAILKVEKDPTGGLLDGTLSILLTHNVGVCPQVLYMIEAGINKLWFDRFGVVNEMKVSSNCPSLNICCYLSNQAKEFSFPKNENLFHFIVYLKGYLKYPLKKLKYKTKKGEIVPLRNESDWESAKSVTDTDNHGPMSCHTNVNYKRLTKSFSVRITLSLMVENSQVHAVAKYGPNSY</sequence>
<dbReference type="OrthoDB" id="2376055at2759"/>
<proteinExistence type="predicted"/>
<protein>
    <submittedName>
        <fullName evidence="1">7432_t:CDS:1</fullName>
    </submittedName>
</protein>
<feature type="non-terminal residue" evidence="1">
    <location>
        <position position="312"/>
    </location>
</feature>
<organism evidence="1 2">
    <name type="scientific">Acaulospora morrowiae</name>
    <dbReference type="NCBI Taxonomy" id="94023"/>
    <lineage>
        <taxon>Eukaryota</taxon>
        <taxon>Fungi</taxon>
        <taxon>Fungi incertae sedis</taxon>
        <taxon>Mucoromycota</taxon>
        <taxon>Glomeromycotina</taxon>
        <taxon>Glomeromycetes</taxon>
        <taxon>Diversisporales</taxon>
        <taxon>Acaulosporaceae</taxon>
        <taxon>Acaulospora</taxon>
    </lineage>
</organism>
<evidence type="ECO:0000313" key="1">
    <source>
        <dbReference type="EMBL" id="CAG8637407.1"/>
    </source>
</evidence>
<dbReference type="AlphaFoldDB" id="A0A9N9DER8"/>
<comment type="caution">
    <text evidence="1">The sequence shown here is derived from an EMBL/GenBank/DDBJ whole genome shotgun (WGS) entry which is preliminary data.</text>
</comment>
<evidence type="ECO:0000313" key="2">
    <source>
        <dbReference type="Proteomes" id="UP000789342"/>
    </source>
</evidence>
<gene>
    <name evidence="1" type="ORF">AMORRO_LOCUS9364</name>
</gene>
<dbReference type="EMBL" id="CAJVPV010009023">
    <property type="protein sequence ID" value="CAG8637407.1"/>
    <property type="molecule type" value="Genomic_DNA"/>
</dbReference>